<comment type="caution">
    <text evidence="7">The sequence shown here is derived from an EMBL/GenBank/DDBJ whole genome shotgun (WGS) entry which is preliminary data.</text>
</comment>
<gene>
    <name evidence="7" type="ORF">B2A_07173</name>
</gene>
<reference evidence="7" key="1">
    <citation type="submission" date="2013-08" db="EMBL/GenBank/DDBJ databases">
        <authorList>
            <person name="Mendez C."/>
            <person name="Richter M."/>
            <person name="Ferrer M."/>
            <person name="Sanchez J."/>
        </authorList>
    </citation>
    <scope>NUCLEOTIDE SEQUENCE</scope>
</reference>
<evidence type="ECO:0000313" key="7">
    <source>
        <dbReference type="EMBL" id="EQD50812.1"/>
    </source>
</evidence>
<evidence type="ECO:0000256" key="2">
    <source>
        <dbReference type="ARBA" id="ARBA00007092"/>
    </source>
</evidence>
<dbReference type="PANTHER" id="PTHR43250:SF2">
    <property type="entry name" value="EXODEOXYRIBONUCLEASE III"/>
    <property type="match status" value="1"/>
</dbReference>
<evidence type="ECO:0000256" key="4">
    <source>
        <dbReference type="ARBA" id="ARBA00022801"/>
    </source>
</evidence>
<dbReference type="GO" id="GO:0006281">
    <property type="term" value="P:DNA repair"/>
    <property type="evidence" value="ECO:0007669"/>
    <property type="project" value="InterPro"/>
</dbReference>
<evidence type="ECO:0000256" key="1">
    <source>
        <dbReference type="ARBA" id="ARBA00001946"/>
    </source>
</evidence>
<protein>
    <submittedName>
        <fullName evidence="7">Exodeoxyribonuclease III Xth</fullName>
    </submittedName>
</protein>
<dbReference type="AlphaFoldDB" id="T1A1N8"/>
<dbReference type="PANTHER" id="PTHR43250">
    <property type="entry name" value="EXODEOXYRIBONUCLEASE III"/>
    <property type="match status" value="1"/>
</dbReference>
<accession>T1A1N8</accession>
<reference evidence="7" key="2">
    <citation type="journal article" date="2014" name="ISME J.">
        <title>Microbial stratification in low pH oxic and suboxic macroscopic growths along an acid mine drainage.</title>
        <authorList>
            <person name="Mendez-Garcia C."/>
            <person name="Mesa V."/>
            <person name="Sprenger R.R."/>
            <person name="Richter M."/>
            <person name="Diez M.S."/>
            <person name="Solano J."/>
            <person name="Bargiela R."/>
            <person name="Golyshina O.V."/>
            <person name="Manteca A."/>
            <person name="Ramos J.L."/>
            <person name="Gallego J.R."/>
            <person name="Llorente I."/>
            <person name="Martins Dos Santos V.A."/>
            <person name="Jensen O.N."/>
            <person name="Pelaez A.I."/>
            <person name="Sanchez J."/>
            <person name="Ferrer M."/>
        </authorList>
    </citation>
    <scope>NUCLEOTIDE SEQUENCE</scope>
</reference>
<dbReference type="EMBL" id="AUZZ01005132">
    <property type="protein sequence ID" value="EQD50812.1"/>
    <property type="molecule type" value="Genomic_DNA"/>
</dbReference>
<dbReference type="PROSITE" id="PS51435">
    <property type="entry name" value="AP_NUCLEASE_F1_4"/>
    <property type="match status" value="1"/>
</dbReference>
<dbReference type="GO" id="GO:0046872">
    <property type="term" value="F:metal ion binding"/>
    <property type="evidence" value="ECO:0007669"/>
    <property type="project" value="UniProtKB-KW"/>
</dbReference>
<comment type="cofactor">
    <cofactor evidence="1">
        <name>Mg(2+)</name>
        <dbReference type="ChEBI" id="CHEBI:18420"/>
    </cofactor>
</comment>
<evidence type="ECO:0000256" key="3">
    <source>
        <dbReference type="ARBA" id="ARBA00022723"/>
    </source>
</evidence>
<dbReference type="GO" id="GO:0008311">
    <property type="term" value="F:double-stranded DNA 3'-5' DNA exonuclease activity"/>
    <property type="evidence" value="ECO:0007669"/>
    <property type="project" value="InterPro"/>
</dbReference>
<dbReference type="NCBIfam" id="TIGR00195">
    <property type="entry name" value="exoDNase_III"/>
    <property type="match status" value="1"/>
</dbReference>
<proteinExistence type="inferred from homology"/>
<dbReference type="NCBIfam" id="TIGR00633">
    <property type="entry name" value="xth"/>
    <property type="match status" value="1"/>
</dbReference>
<evidence type="ECO:0000256" key="5">
    <source>
        <dbReference type="ARBA" id="ARBA00022842"/>
    </source>
</evidence>
<dbReference type="Gene3D" id="3.60.10.10">
    <property type="entry name" value="Endonuclease/exonuclease/phosphatase"/>
    <property type="match status" value="1"/>
</dbReference>
<name>T1A1N8_9ZZZZ</name>
<evidence type="ECO:0000259" key="6">
    <source>
        <dbReference type="Pfam" id="PF03372"/>
    </source>
</evidence>
<keyword evidence="4" id="KW-0378">Hydrolase</keyword>
<sequence length="230" mass="25946">MPITLASWNVNSIRARMLQIETWLTNRPNDILALQETKVPDPLFPAEGFRARGLTSVFRGQAAYNGVALLSREPVGPVEDTLDPAFSDCRFLSVATPFGFHLVNLYAPNGESLESDKFRYKCAWYAALIERIRGLLRIHPNLAIVGDFNLAPADCDVYDPEAFRGSVLTDARVRSFLAELESFGLVDAFRYQHPKATAYSWWDYRRNAARRGEGLRIDLILLSQALLPRL</sequence>
<dbReference type="InterPro" id="IPR005135">
    <property type="entry name" value="Endo/exonuclease/phosphatase"/>
</dbReference>
<dbReference type="SUPFAM" id="SSF56219">
    <property type="entry name" value="DNase I-like"/>
    <property type="match status" value="1"/>
</dbReference>
<organism evidence="7">
    <name type="scientific">mine drainage metagenome</name>
    <dbReference type="NCBI Taxonomy" id="410659"/>
    <lineage>
        <taxon>unclassified sequences</taxon>
        <taxon>metagenomes</taxon>
        <taxon>ecological metagenomes</taxon>
    </lineage>
</organism>
<dbReference type="Pfam" id="PF03372">
    <property type="entry name" value="Exo_endo_phos"/>
    <property type="match status" value="1"/>
</dbReference>
<feature type="non-terminal residue" evidence="7">
    <location>
        <position position="230"/>
    </location>
</feature>
<dbReference type="InterPro" id="IPR036691">
    <property type="entry name" value="Endo/exonu/phosph_ase_sf"/>
</dbReference>
<dbReference type="InterPro" id="IPR004808">
    <property type="entry name" value="AP_endonuc_1"/>
</dbReference>
<comment type="similarity">
    <text evidence="2">Belongs to the DNA repair enzymes AP/ExoA family.</text>
</comment>
<dbReference type="InterPro" id="IPR037493">
    <property type="entry name" value="ExoIII-like"/>
</dbReference>
<keyword evidence="5" id="KW-0460">Magnesium</keyword>
<feature type="domain" description="Endonuclease/exonuclease/phosphatase" evidence="6">
    <location>
        <begin position="6"/>
        <end position="227"/>
    </location>
</feature>
<keyword evidence="3" id="KW-0479">Metal-binding</keyword>